<dbReference type="SMART" id="SM00382">
    <property type="entry name" value="AAA"/>
    <property type="match status" value="2"/>
</dbReference>
<dbReference type="InterPro" id="IPR027417">
    <property type="entry name" value="P-loop_NTPase"/>
</dbReference>
<proteinExistence type="inferred from homology"/>
<evidence type="ECO:0000313" key="5">
    <source>
        <dbReference type="EnsemblMetazoa" id="PPAI000499-PA"/>
    </source>
</evidence>
<dbReference type="FunFam" id="3.40.50.300:FF:000144">
    <property type="entry name" value="ATP-binding cassette sub-family E member 1"/>
    <property type="match status" value="1"/>
</dbReference>
<evidence type="ECO:0000256" key="1">
    <source>
        <dbReference type="ARBA" id="ARBA00022741"/>
    </source>
</evidence>
<dbReference type="GO" id="GO:0006412">
    <property type="term" value="P:translation"/>
    <property type="evidence" value="ECO:0007669"/>
    <property type="project" value="UniProtKB-ARBA"/>
</dbReference>
<keyword evidence="6" id="KW-1185">Reference proteome</keyword>
<evidence type="ECO:0000259" key="4">
    <source>
        <dbReference type="PROSITE" id="PS50893"/>
    </source>
</evidence>
<dbReference type="PROSITE" id="PS50893">
    <property type="entry name" value="ABC_TRANSPORTER_2"/>
    <property type="match status" value="2"/>
</dbReference>
<dbReference type="VEuPathDB" id="VectorBase:PPAPM1_009166"/>
<dbReference type="Pfam" id="PF00005">
    <property type="entry name" value="ABC_tran"/>
    <property type="match status" value="2"/>
</dbReference>
<comment type="similarity">
    <text evidence="3">Belongs to the ABC transporter superfamily. ABCE family.</text>
</comment>
<feature type="domain" description="ABC transporter" evidence="4">
    <location>
        <begin position="271"/>
        <end position="492"/>
    </location>
</feature>
<evidence type="ECO:0000256" key="2">
    <source>
        <dbReference type="ARBA" id="ARBA00022840"/>
    </source>
</evidence>
<name>A0A1B0CZH7_PHLPP</name>
<dbReference type="InterPro" id="IPR034348">
    <property type="entry name" value="RLI_dom_1"/>
</dbReference>
<dbReference type="EMBL" id="AJVK01020784">
    <property type="status" value="NOT_ANNOTATED_CDS"/>
    <property type="molecule type" value="Genomic_DNA"/>
</dbReference>
<keyword evidence="2" id="KW-0067">ATP-binding</keyword>
<evidence type="ECO:0000313" key="6">
    <source>
        <dbReference type="Proteomes" id="UP000092462"/>
    </source>
</evidence>
<dbReference type="CDD" id="cd03236">
    <property type="entry name" value="ABC_RNaseL_inhibitor_domain1"/>
    <property type="match status" value="1"/>
</dbReference>
<dbReference type="InterPro" id="IPR013283">
    <property type="entry name" value="RLI1"/>
</dbReference>
<dbReference type="FunFam" id="3.40.50.300:FF:000152">
    <property type="entry name" value="ATP-binding cassette, sub-family E, member 1"/>
    <property type="match status" value="1"/>
</dbReference>
<dbReference type="Gene3D" id="3.40.50.300">
    <property type="entry name" value="P-loop containing nucleotide triphosphate hydrolases"/>
    <property type="match status" value="2"/>
</dbReference>
<dbReference type="InterPro" id="IPR003439">
    <property type="entry name" value="ABC_transporter-like_ATP-bd"/>
</dbReference>
<dbReference type="PANTHER" id="PTHR19248">
    <property type="entry name" value="ATP-BINDING TRANSPORT PROTEIN-RELATED"/>
    <property type="match status" value="1"/>
</dbReference>
<dbReference type="AlphaFoldDB" id="A0A1B0CZH7"/>
<keyword evidence="1" id="KW-0547">Nucleotide-binding</keyword>
<feature type="domain" description="ABC transporter" evidence="4">
    <location>
        <begin position="9"/>
        <end position="245"/>
    </location>
</feature>
<dbReference type="InterPro" id="IPR003593">
    <property type="entry name" value="AAA+_ATPase"/>
</dbReference>
<dbReference type="GO" id="GO:0005524">
    <property type="term" value="F:ATP binding"/>
    <property type="evidence" value="ECO:0007669"/>
    <property type="project" value="UniProtKB-KW"/>
</dbReference>
<reference evidence="5" key="1">
    <citation type="submission" date="2022-08" db="UniProtKB">
        <authorList>
            <consortium name="EnsemblMetazoa"/>
        </authorList>
    </citation>
    <scope>IDENTIFICATION</scope>
    <source>
        <strain evidence="5">Israel</strain>
    </source>
</reference>
<dbReference type="Proteomes" id="UP000092462">
    <property type="component" value="Unassembled WGS sequence"/>
</dbReference>
<protein>
    <recommendedName>
        <fullName evidence="4">ABC transporter domain-containing protein</fullName>
    </recommendedName>
</protein>
<dbReference type="GO" id="GO:0016887">
    <property type="term" value="F:ATP hydrolysis activity"/>
    <property type="evidence" value="ECO:0007669"/>
    <property type="project" value="InterPro"/>
</dbReference>
<dbReference type="SUPFAM" id="SSF52540">
    <property type="entry name" value="P-loop containing nucleoside triphosphate hydrolases"/>
    <property type="match status" value="2"/>
</dbReference>
<sequence length="530" mass="60130">MIINIPSNLDQHTTHRYSKNSFKLHRLPIPRPGEVLGLVGQNGIGKSTALKILAGKLKPNLGKYNDPPDWTEILAHFRGSELQNYFTKILEDSLKALIKPQYVDQIPKAVKGTVKDLLERRDERKNRQETAEALDLLKITDREISALSGGELQRFAIAMVCIQDGDIFMFDEPSSYLDVRQRLNAAQCIRSLIRPDKFIIVVEHDLSVLDYLSDFICCLYGVPGCYGVITMPFSVREGINIFLDGFVPTENMRFRTESLTFKVSESATEEIKRMNHYIYPKMMKSLGEFNLTVEQGQFSDSEILVLLGENGTGKTTFIRMLAGNLEPDEGSGKLPVLNISYKPQKIAPRHQGTVRHLLGERIRDAYVHPQFVADVMKPLKIEDIMDQNVQDLSGGELQRVALTICLGKPADVYLIDEPSAYLDSEQRLIAAKVIKKFILHAKKTGFVVEHDFIMATYMADRVIVFEGKPSVNTTAHTPQSLLNGMNKFLELLEITFRRDPNNFRPRINKSNSVKDVEQKRAGQYFFLEDF</sequence>
<accession>A0A1B0CZH7</accession>
<dbReference type="GO" id="GO:0005737">
    <property type="term" value="C:cytoplasm"/>
    <property type="evidence" value="ECO:0007669"/>
    <property type="project" value="UniProtKB-ARBA"/>
</dbReference>
<evidence type="ECO:0000256" key="3">
    <source>
        <dbReference type="ARBA" id="ARBA00061689"/>
    </source>
</evidence>
<dbReference type="GO" id="GO:0060255">
    <property type="term" value="P:regulation of macromolecule metabolic process"/>
    <property type="evidence" value="ECO:0007669"/>
    <property type="project" value="UniProtKB-ARBA"/>
</dbReference>
<organism evidence="5 6">
    <name type="scientific">Phlebotomus papatasi</name>
    <name type="common">Sandfly</name>
    <dbReference type="NCBI Taxonomy" id="29031"/>
    <lineage>
        <taxon>Eukaryota</taxon>
        <taxon>Metazoa</taxon>
        <taxon>Ecdysozoa</taxon>
        <taxon>Arthropoda</taxon>
        <taxon>Hexapoda</taxon>
        <taxon>Insecta</taxon>
        <taxon>Pterygota</taxon>
        <taxon>Neoptera</taxon>
        <taxon>Endopterygota</taxon>
        <taxon>Diptera</taxon>
        <taxon>Nematocera</taxon>
        <taxon>Psychodoidea</taxon>
        <taxon>Psychodidae</taxon>
        <taxon>Phlebotomus</taxon>
        <taxon>Phlebotomus</taxon>
    </lineage>
</organism>
<dbReference type="NCBIfam" id="NF009945">
    <property type="entry name" value="PRK13409.1"/>
    <property type="match status" value="1"/>
</dbReference>
<dbReference type="VEuPathDB" id="VectorBase:PPAI000499"/>
<dbReference type="EnsemblMetazoa" id="PPAI000499-RA">
    <property type="protein sequence ID" value="PPAI000499-PA"/>
    <property type="gene ID" value="PPAI000499"/>
</dbReference>
<dbReference type="PRINTS" id="PR01868">
    <property type="entry name" value="ABCEFAMILY"/>
</dbReference>